<feature type="chain" id="PRO_5044760586" description="Chitin-binding type-2 domain-containing protein" evidence="1">
    <location>
        <begin position="27"/>
        <end position="713"/>
    </location>
</feature>
<accession>A0ABD3RIR1</accession>
<dbReference type="PANTHER" id="PTHR21113">
    <property type="entry name" value="AGAP001705-PA"/>
    <property type="match status" value="1"/>
</dbReference>
<evidence type="ECO:0000259" key="2">
    <source>
        <dbReference type="PROSITE" id="PS50940"/>
    </source>
</evidence>
<dbReference type="SMART" id="SM00494">
    <property type="entry name" value="ChtBD2"/>
    <property type="match status" value="2"/>
</dbReference>
<proteinExistence type="predicted"/>
<feature type="signal peptide" evidence="1">
    <location>
        <begin position="1"/>
        <end position="26"/>
    </location>
</feature>
<dbReference type="Gene3D" id="2.170.140.10">
    <property type="entry name" value="Chitin binding domain"/>
    <property type="match status" value="2"/>
</dbReference>
<feature type="domain" description="Chitin-binding type-2" evidence="2">
    <location>
        <begin position="34"/>
        <end position="90"/>
    </location>
</feature>
<dbReference type="SUPFAM" id="SSF57625">
    <property type="entry name" value="Invertebrate chitin-binding proteins"/>
    <property type="match status" value="2"/>
</dbReference>
<reference evidence="3 4" key="1">
    <citation type="submission" date="2024-10" db="EMBL/GenBank/DDBJ databases">
        <title>Updated reference genomes for cyclostephanoid diatoms.</title>
        <authorList>
            <person name="Roberts W.R."/>
            <person name="Alverson A.J."/>
        </authorList>
    </citation>
    <scope>NUCLEOTIDE SEQUENCE [LARGE SCALE GENOMIC DNA]</scope>
    <source>
        <strain evidence="3 4">AJA228-03</strain>
    </source>
</reference>
<name>A0ABD3RIR1_9STRA</name>
<dbReference type="InterPro" id="IPR002557">
    <property type="entry name" value="Chitin-bd_dom"/>
</dbReference>
<gene>
    <name evidence="3" type="ORF">ACHAXA_002760</name>
</gene>
<dbReference type="PANTHER" id="PTHR21113:SF4">
    <property type="entry name" value="CHITIN-BINDING TYPE-4 DOMAIN-CONTAINING PROTEIN"/>
    <property type="match status" value="1"/>
</dbReference>
<dbReference type="AlphaFoldDB" id="A0ABD3RIR1"/>
<organism evidence="3 4">
    <name type="scientific">Cyclostephanos tholiformis</name>
    <dbReference type="NCBI Taxonomy" id="382380"/>
    <lineage>
        <taxon>Eukaryota</taxon>
        <taxon>Sar</taxon>
        <taxon>Stramenopiles</taxon>
        <taxon>Ochrophyta</taxon>
        <taxon>Bacillariophyta</taxon>
        <taxon>Coscinodiscophyceae</taxon>
        <taxon>Thalassiosirophycidae</taxon>
        <taxon>Stephanodiscales</taxon>
        <taxon>Stephanodiscaceae</taxon>
        <taxon>Cyclostephanos</taxon>
    </lineage>
</organism>
<keyword evidence="1" id="KW-0732">Signal</keyword>
<dbReference type="EMBL" id="JALLPB020000244">
    <property type="protein sequence ID" value="KAL3811666.1"/>
    <property type="molecule type" value="Genomic_DNA"/>
</dbReference>
<evidence type="ECO:0000313" key="4">
    <source>
        <dbReference type="Proteomes" id="UP001530377"/>
    </source>
</evidence>
<sequence length="713" mass="78210">MRRHQVCRYSLRTIVGLVLFRTCAVSVECPDGRDGYCVGDVSVPVPLTECKHFYTCKDGTITSTLSCSEGLVFDVSLGACNYAADVRCVEPTCVPTFKPTTVDPTKSPSESPTLSQVSALSVVMSKKDLIEEFVLKSYNADRTTYPSVRYTFEYFYRSLKIMSVDGFGADFQFMLWDTDREKYLLGLVNLSAFLANCMVEAVQDDTCDELNWQQVAGRYAISNSCGQEGRSYQDETCGVYSCIVDANMEITAVDAANTVRAPPPLACRPGSGPDSYSGFWDTNTGTENKGTPYSNTAGRIDVEGCCYWGRGALRTRGSCNIGKLNYFLGARAAKEGRSSLYPDIDFCIDPEATCASSVTDELRWTTAFFEWSERVQRYNDTEWDYEDRLKDFFSGGMNDDSFIDDVIKILYRGCRTDECSDLEVRFANERKANFYTIVNDVFAIGAILIDPEQPTFVPTKKNTGFFLPDITSQPFMSSSLPDNLSIDTTSPSFISSSLLTDNFSTMPSSSRTFVESPVSMPIGSPVSLTEPPISGEISQPIILPYDICEGMSSGYVPFNGCKEFIQCHNGSPVKKESCPVGLLFDSDIRQCNVADSVSGCVALIDTTIPTVAPIKFPTSLPWEEFIPLSPRPIESMPGILPSNVDESNLPTYSLMSSDPAAIPLILTPSEGNGDQLNPDQLHGSLVLLGDNGAERSWCSFACAFGIAALNLLI</sequence>
<feature type="domain" description="Chitin-binding type-2" evidence="2">
    <location>
        <begin position="545"/>
        <end position="602"/>
    </location>
</feature>
<evidence type="ECO:0000256" key="1">
    <source>
        <dbReference type="SAM" id="SignalP"/>
    </source>
</evidence>
<dbReference type="PROSITE" id="PS50940">
    <property type="entry name" value="CHIT_BIND_II"/>
    <property type="match status" value="2"/>
</dbReference>
<evidence type="ECO:0000313" key="3">
    <source>
        <dbReference type="EMBL" id="KAL3811666.1"/>
    </source>
</evidence>
<dbReference type="Proteomes" id="UP001530377">
    <property type="component" value="Unassembled WGS sequence"/>
</dbReference>
<comment type="caution">
    <text evidence="3">The sequence shown here is derived from an EMBL/GenBank/DDBJ whole genome shotgun (WGS) entry which is preliminary data.</text>
</comment>
<keyword evidence="4" id="KW-1185">Reference proteome</keyword>
<dbReference type="InterPro" id="IPR036508">
    <property type="entry name" value="Chitin-bd_dom_sf"/>
</dbReference>
<protein>
    <recommendedName>
        <fullName evidence="2">Chitin-binding type-2 domain-containing protein</fullName>
    </recommendedName>
</protein>
<dbReference type="Pfam" id="PF01607">
    <property type="entry name" value="CBM_14"/>
    <property type="match status" value="2"/>
</dbReference>